<dbReference type="InterPro" id="IPR038058">
    <property type="entry name" value="PhnH-like_sp"/>
</dbReference>
<protein>
    <submittedName>
        <fullName evidence="2">Uncharacterized protein</fullName>
    </submittedName>
</protein>
<evidence type="ECO:0000313" key="3">
    <source>
        <dbReference type="Proteomes" id="UP000256964"/>
    </source>
</evidence>
<keyword evidence="3" id="KW-1185">Reference proteome</keyword>
<feature type="region of interest" description="Disordered" evidence="1">
    <location>
        <begin position="169"/>
        <end position="191"/>
    </location>
</feature>
<accession>A0A371CJ73</accession>
<feature type="compositionally biased region" description="Pro residues" evidence="1">
    <location>
        <begin position="290"/>
        <end position="299"/>
    </location>
</feature>
<gene>
    <name evidence="2" type="ORF">OH76DRAFT_360793</name>
</gene>
<reference evidence="2 3" key="1">
    <citation type="journal article" date="2018" name="Biotechnol. Biofuels">
        <title>Integrative visual omics of the white-rot fungus Polyporus brumalis exposes the biotechnological potential of its oxidative enzymes for delignifying raw plant biomass.</title>
        <authorList>
            <person name="Miyauchi S."/>
            <person name="Rancon A."/>
            <person name="Drula E."/>
            <person name="Hage H."/>
            <person name="Chaduli D."/>
            <person name="Favel A."/>
            <person name="Grisel S."/>
            <person name="Henrissat B."/>
            <person name="Herpoel-Gimbert I."/>
            <person name="Ruiz-Duenas F.J."/>
            <person name="Chevret D."/>
            <person name="Hainaut M."/>
            <person name="Lin J."/>
            <person name="Wang M."/>
            <person name="Pangilinan J."/>
            <person name="Lipzen A."/>
            <person name="Lesage-Meessen L."/>
            <person name="Navarro D."/>
            <person name="Riley R."/>
            <person name="Grigoriev I.V."/>
            <person name="Zhou S."/>
            <person name="Raouche S."/>
            <person name="Rosso M.N."/>
        </authorList>
    </citation>
    <scope>NUCLEOTIDE SEQUENCE [LARGE SCALE GENOMIC DNA]</scope>
    <source>
        <strain evidence="2 3">BRFM 1820</strain>
    </source>
</reference>
<dbReference type="AlphaFoldDB" id="A0A371CJ73"/>
<dbReference type="SUPFAM" id="SSF159709">
    <property type="entry name" value="PhnH-like"/>
    <property type="match status" value="1"/>
</dbReference>
<organism evidence="2 3">
    <name type="scientific">Lentinus brumalis</name>
    <dbReference type="NCBI Taxonomy" id="2498619"/>
    <lineage>
        <taxon>Eukaryota</taxon>
        <taxon>Fungi</taxon>
        <taxon>Dikarya</taxon>
        <taxon>Basidiomycota</taxon>
        <taxon>Agaricomycotina</taxon>
        <taxon>Agaricomycetes</taxon>
        <taxon>Polyporales</taxon>
        <taxon>Polyporaceae</taxon>
        <taxon>Lentinus</taxon>
    </lineage>
</organism>
<proteinExistence type="predicted"/>
<evidence type="ECO:0000313" key="2">
    <source>
        <dbReference type="EMBL" id="RDX40335.1"/>
    </source>
</evidence>
<feature type="region of interest" description="Disordered" evidence="1">
    <location>
        <begin position="288"/>
        <end position="311"/>
    </location>
</feature>
<sequence>MAVLENLDRLTITMHLSQLTLVAAGPASGFWLRVQLIKPPAPGQSPECFTAWFVQLPIMLPLCRLSDFVPAAAPRRPSRLHGDHGRSSARPSVLLRLSSYSTFTADPRSPAGRTLSCISAMPAAVAGPGTTRSRSRTACTWVGSRPARSLLCLALPDNRDTMLLPRGLVRPHSQTHTPCGSPRSARSSAHAHASVARSAVWPSSLCTATAGTLEHCGRGGHSVVRLVRVAPCGTGLAGTGTGPGVSPARSGRGVAPWDWGEIERYWALWDGDRPRERSTVCRTMRQLYPPSQPVHPPNLHPAARLPSSPSF</sequence>
<name>A0A371CJ73_9APHY</name>
<dbReference type="Proteomes" id="UP000256964">
    <property type="component" value="Unassembled WGS sequence"/>
</dbReference>
<dbReference type="EMBL" id="KZ857564">
    <property type="protein sequence ID" value="RDX40335.1"/>
    <property type="molecule type" value="Genomic_DNA"/>
</dbReference>
<evidence type="ECO:0000256" key="1">
    <source>
        <dbReference type="SAM" id="MobiDB-lite"/>
    </source>
</evidence>